<keyword evidence="2" id="KW-1185">Reference proteome</keyword>
<organism evidence="1 2">
    <name type="scientific">Habropoda laboriosa</name>
    <dbReference type="NCBI Taxonomy" id="597456"/>
    <lineage>
        <taxon>Eukaryota</taxon>
        <taxon>Metazoa</taxon>
        <taxon>Ecdysozoa</taxon>
        <taxon>Arthropoda</taxon>
        <taxon>Hexapoda</taxon>
        <taxon>Insecta</taxon>
        <taxon>Pterygota</taxon>
        <taxon>Neoptera</taxon>
        <taxon>Endopterygota</taxon>
        <taxon>Hymenoptera</taxon>
        <taxon>Apocrita</taxon>
        <taxon>Aculeata</taxon>
        <taxon>Apoidea</taxon>
        <taxon>Anthophila</taxon>
        <taxon>Apidae</taxon>
        <taxon>Habropoda</taxon>
    </lineage>
</organism>
<proteinExistence type="predicted"/>
<dbReference type="STRING" id="597456.A0A0L7QJZ4"/>
<name>A0A0L7QJZ4_9HYME</name>
<gene>
    <name evidence="1" type="ORF">WH47_02072</name>
</gene>
<evidence type="ECO:0000313" key="1">
    <source>
        <dbReference type="EMBL" id="KOC58836.1"/>
    </source>
</evidence>
<dbReference type="EMBL" id="KQ415061">
    <property type="protein sequence ID" value="KOC58836.1"/>
    <property type="molecule type" value="Genomic_DNA"/>
</dbReference>
<accession>A0A0L7QJZ4</accession>
<feature type="non-terminal residue" evidence="1">
    <location>
        <position position="1"/>
    </location>
</feature>
<dbReference type="Proteomes" id="UP000053825">
    <property type="component" value="Unassembled WGS sequence"/>
</dbReference>
<protein>
    <submittedName>
        <fullName evidence="1">Uncharacterized protein</fullName>
    </submittedName>
</protein>
<dbReference type="AlphaFoldDB" id="A0A0L7QJZ4"/>
<sequence>VAGLEKKEADFWEYIERYDYAGLTETWMEEKKWEKYLSERREFRKICERKQREKAKNELKEAKAAKTEKEIWKYTNKGRKRRIPISEVIGLKEWRMYFMELLNGTNMKKENAWKKVVGNKEEKEVQDITTEEIERQIKKLKKVKASGEDEIQNEAWIYIYMQGETKEKVYELIKNQEGVDLLWEEGKPAGEILRNREIEVDKQVYWTRIRETRYNKRYRYLVTGTLSKYLRKRRRNGEQKTMARARCGSTENANKFWAKEEEKKCPLCEEEEGTFEHWRQCRKMGEIDLSMERILAEEGEAEVMAWLRKIEKEKEKRRNG</sequence>
<evidence type="ECO:0000313" key="2">
    <source>
        <dbReference type="Proteomes" id="UP000053825"/>
    </source>
</evidence>
<reference evidence="1 2" key="1">
    <citation type="submission" date="2015-07" db="EMBL/GenBank/DDBJ databases">
        <title>The genome of Habropoda laboriosa.</title>
        <authorList>
            <person name="Pan H."/>
            <person name="Kapheim K."/>
        </authorList>
    </citation>
    <scope>NUCLEOTIDE SEQUENCE [LARGE SCALE GENOMIC DNA]</scope>
    <source>
        <strain evidence="1">0110345459</strain>
    </source>
</reference>